<sequence>MSYRTAESGADVTAVRGKLVDSFYLQSNQLTIEYKNVAAADKPVRDELVVTNKKTEDKGRRIMMLHDDPIWTKTTVNIVKTDNTDLISSIGVEVTDRRSELITNSATVIKTLVPLFAAAAGGTPKVCDGVDPATAPCVWQPGAPSGPARNLVVKMEPPSKTAIALDDTPTAYESVAKGRLNGIYYAACRNLKISYFPEATVAAAEAAAKAAGKSEAAGTPTAALVWEGKVADPHYVEFIAFPAKAPSQCTASVEPRSRPRRIRPQRRTPSSRQPWRRRWRSKTRSTRPMRSMPQSSGLRPKVRGLVGLTFAIILGLAAPAQAQPQPAPGVARVGPPISLPEAGLNAPLWVPRKPLIQTES</sequence>
<protein>
    <submittedName>
        <fullName evidence="2">Uncharacterized protein</fullName>
    </submittedName>
</protein>
<name>A0A974P0Z6_9CAUL</name>
<evidence type="ECO:0000256" key="1">
    <source>
        <dbReference type="SAM" id="MobiDB-lite"/>
    </source>
</evidence>
<dbReference type="AlphaFoldDB" id="A0A974P0Z6"/>
<feature type="compositionally biased region" description="Basic residues" evidence="1">
    <location>
        <begin position="274"/>
        <end position="287"/>
    </location>
</feature>
<evidence type="ECO:0000313" key="2">
    <source>
        <dbReference type="EMBL" id="QQZ48882.1"/>
    </source>
</evidence>
<reference evidence="2" key="1">
    <citation type="submission" date="2021-01" db="EMBL/GenBank/DDBJ databases">
        <title>Genome sequence of Phenylobacterium sp. 20VBR1 isolated from a valley glaceir, Ny-Alesund, Svalbard.</title>
        <authorList>
            <person name="Thomas F.A."/>
            <person name="Krishnan K.P."/>
            <person name="Sinha R.K."/>
        </authorList>
    </citation>
    <scope>NUCLEOTIDE SEQUENCE</scope>
    <source>
        <strain evidence="2">20VBR1</strain>
    </source>
</reference>
<proteinExistence type="predicted"/>
<gene>
    <name evidence="2" type="ORF">JKL49_16470</name>
</gene>
<organism evidence="2">
    <name type="scientific">Phenylobacterium glaciei</name>
    <dbReference type="NCBI Taxonomy" id="2803784"/>
    <lineage>
        <taxon>Bacteria</taxon>
        <taxon>Pseudomonadati</taxon>
        <taxon>Pseudomonadota</taxon>
        <taxon>Alphaproteobacteria</taxon>
        <taxon>Caulobacterales</taxon>
        <taxon>Caulobacteraceae</taxon>
        <taxon>Phenylobacterium</taxon>
    </lineage>
</organism>
<feature type="region of interest" description="Disordered" evidence="1">
    <location>
        <begin position="249"/>
        <end position="300"/>
    </location>
</feature>
<accession>A0A974P0Z6</accession>
<dbReference type="EMBL" id="CP068570">
    <property type="protein sequence ID" value="QQZ48882.1"/>
    <property type="molecule type" value="Genomic_DNA"/>
</dbReference>